<proteinExistence type="predicted"/>
<dbReference type="AlphaFoldDB" id="A0A8X6UAZ0"/>
<dbReference type="EMBL" id="BMAW01026832">
    <property type="protein sequence ID" value="GFT99048.1"/>
    <property type="molecule type" value="Genomic_DNA"/>
</dbReference>
<evidence type="ECO:0000313" key="2">
    <source>
        <dbReference type="Proteomes" id="UP000887013"/>
    </source>
</evidence>
<reference evidence="1" key="1">
    <citation type="submission" date="2020-08" db="EMBL/GenBank/DDBJ databases">
        <title>Multicomponent nature underlies the extraordinary mechanical properties of spider dragline silk.</title>
        <authorList>
            <person name="Kono N."/>
            <person name="Nakamura H."/>
            <person name="Mori M."/>
            <person name="Yoshida Y."/>
            <person name="Ohtoshi R."/>
            <person name="Malay A.D."/>
            <person name="Moran D.A.P."/>
            <person name="Tomita M."/>
            <person name="Numata K."/>
            <person name="Arakawa K."/>
        </authorList>
    </citation>
    <scope>NUCLEOTIDE SEQUENCE</scope>
</reference>
<gene>
    <name evidence="1" type="ORF">NPIL_391431</name>
</gene>
<protein>
    <submittedName>
        <fullName evidence="1">Uncharacterized protein</fullName>
    </submittedName>
</protein>
<name>A0A8X6UAZ0_NEPPI</name>
<dbReference type="Proteomes" id="UP000887013">
    <property type="component" value="Unassembled WGS sequence"/>
</dbReference>
<keyword evidence="2" id="KW-1185">Reference proteome</keyword>
<evidence type="ECO:0000313" key="1">
    <source>
        <dbReference type="EMBL" id="GFT99048.1"/>
    </source>
</evidence>
<organism evidence="1 2">
    <name type="scientific">Nephila pilipes</name>
    <name type="common">Giant wood spider</name>
    <name type="synonym">Nephila maculata</name>
    <dbReference type="NCBI Taxonomy" id="299642"/>
    <lineage>
        <taxon>Eukaryota</taxon>
        <taxon>Metazoa</taxon>
        <taxon>Ecdysozoa</taxon>
        <taxon>Arthropoda</taxon>
        <taxon>Chelicerata</taxon>
        <taxon>Arachnida</taxon>
        <taxon>Araneae</taxon>
        <taxon>Araneomorphae</taxon>
        <taxon>Entelegynae</taxon>
        <taxon>Araneoidea</taxon>
        <taxon>Nephilidae</taxon>
        <taxon>Nephila</taxon>
    </lineage>
</organism>
<accession>A0A8X6UAZ0</accession>
<comment type="caution">
    <text evidence="1">The sequence shown here is derived from an EMBL/GenBank/DDBJ whole genome shotgun (WGS) entry which is preliminary data.</text>
</comment>
<sequence length="94" mass="10591">MRNIKQFLKDKTGFQDATIVQPRHNGDTYRKRKHSLIDPGDITVAWCTAKVKCLPNFIKELSGGQMELTHEDTPKFTTLTGGMTKGKVISLQQT</sequence>